<dbReference type="InterPro" id="IPR004352">
    <property type="entry name" value="GH114_TIM-barrel"/>
</dbReference>
<keyword evidence="1" id="KW-0732">Signal</keyword>
<dbReference type="InterPro" id="IPR017853">
    <property type="entry name" value="GH"/>
</dbReference>
<dbReference type="RefSeq" id="WP_381744411.1">
    <property type="nucleotide sequence ID" value="NZ_JBHSDP010000029.1"/>
</dbReference>
<dbReference type="InterPro" id="IPR013785">
    <property type="entry name" value="Aldolase_TIM"/>
</dbReference>
<dbReference type="EMBL" id="JBHSDP010000029">
    <property type="protein sequence ID" value="MFC4333046.1"/>
    <property type="molecule type" value="Genomic_DNA"/>
</dbReference>
<feature type="signal peptide" evidence="1">
    <location>
        <begin position="1"/>
        <end position="35"/>
    </location>
</feature>
<evidence type="ECO:0000256" key="1">
    <source>
        <dbReference type="SAM" id="SignalP"/>
    </source>
</evidence>
<protein>
    <submittedName>
        <fullName evidence="3">Endo alpha-1,4 polygalactosaminidase</fullName>
    </submittedName>
</protein>
<feature type="chain" id="PRO_5045928672" evidence="1">
    <location>
        <begin position="36"/>
        <end position="272"/>
    </location>
</feature>
<keyword evidence="4" id="KW-1185">Reference proteome</keyword>
<name>A0ABV8TQQ9_9ACTN</name>
<dbReference type="Proteomes" id="UP001595824">
    <property type="component" value="Unassembled WGS sequence"/>
</dbReference>
<dbReference type="Pfam" id="PF03537">
    <property type="entry name" value="Glyco_hydro_114"/>
    <property type="match status" value="1"/>
</dbReference>
<comment type="caution">
    <text evidence="3">The sequence shown here is derived from an EMBL/GenBank/DDBJ whole genome shotgun (WGS) entry which is preliminary data.</text>
</comment>
<gene>
    <name evidence="3" type="ORF">ACFPC0_35870</name>
</gene>
<dbReference type="Gene3D" id="3.20.20.70">
    <property type="entry name" value="Aldolase class I"/>
    <property type="match status" value="1"/>
</dbReference>
<sequence>MSLFSRTGSRRRAAAAAAVAAAVVCPLTACASASAAVQDVTPPPAHAGFDYQIGTAYTPPAGVKVVTRDHQASPAPGLYNICYVNAFQAQPGAEAEWGDLLLRDASGKVVYDKNWGEAMLDIRTDAKRKQIAAKVNSWVDSCAAKGFQAVEPDNLDTFDRTKLISRDNAETFVRLLADHAHAKGLAIAQKNASALSGDRARTGLDFAVAEECGRWDECGDYVDGYGDHVIVIEYEAKGLKKACTAYGDRLSIVLRDLDVTAPGSSGYVRRTC</sequence>
<evidence type="ECO:0000259" key="2">
    <source>
        <dbReference type="Pfam" id="PF03537"/>
    </source>
</evidence>
<reference evidence="4" key="1">
    <citation type="journal article" date="2019" name="Int. J. Syst. Evol. Microbiol.">
        <title>The Global Catalogue of Microorganisms (GCM) 10K type strain sequencing project: providing services to taxonomists for standard genome sequencing and annotation.</title>
        <authorList>
            <consortium name="The Broad Institute Genomics Platform"/>
            <consortium name="The Broad Institute Genome Sequencing Center for Infectious Disease"/>
            <person name="Wu L."/>
            <person name="Ma J."/>
        </authorList>
    </citation>
    <scope>NUCLEOTIDE SEQUENCE [LARGE SCALE GENOMIC DNA]</scope>
    <source>
        <strain evidence="4">PCU 347</strain>
    </source>
</reference>
<feature type="domain" description="Glycoside-hydrolase family GH114 TIM-barrel" evidence="2">
    <location>
        <begin position="49"/>
        <end position="260"/>
    </location>
</feature>
<evidence type="ECO:0000313" key="4">
    <source>
        <dbReference type="Proteomes" id="UP001595824"/>
    </source>
</evidence>
<dbReference type="SUPFAM" id="SSF51445">
    <property type="entry name" value="(Trans)glycosidases"/>
    <property type="match status" value="1"/>
</dbReference>
<proteinExistence type="predicted"/>
<accession>A0ABV8TQQ9</accession>
<dbReference type="PANTHER" id="PTHR35273:SF2">
    <property type="entry name" value="ALPHA-GALACTOSIDASE"/>
    <property type="match status" value="1"/>
</dbReference>
<evidence type="ECO:0000313" key="3">
    <source>
        <dbReference type="EMBL" id="MFC4333046.1"/>
    </source>
</evidence>
<dbReference type="PANTHER" id="PTHR35273">
    <property type="entry name" value="ALPHA-1,4 POLYGALACTOSAMINIDASE, PUTATIVE (AFU_ORTHOLOGUE AFUA_3G07890)-RELATED"/>
    <property type="match status" value="1"/>
</dbReference>
<organism evidence="3 4">
    <name type="scientific">Streptomyces andamanensis</name>
    <dbReference type="NCBI Taxonomy" id="1565035"/>
    <lineage>
        <taxon>Bacteria</taxon>
        <taxon>Bacillati</taxon>
        <taxon>Actinomycetota</taxon>
        <taxon>Actinomycetes</taxon>
        <taxon>Kitasatosporales</taxon>
        <taxon>Streptomycetaceae</taxon>
        <taxon>Streptomyces</taxon>
    </lineage>
</organism>